<dbReference type="Gene3D" id="1.10.287.470">
    <property type="entry name" value="Helix hairpin bin"/>
    <property type="match status" value="1"/>
</dbReference>
<dbReference type="NCBIfam" id="TIGR01730">
    <property type="entry name" value="RND_mfp"/>
    <property type="match status" value="1"/>
</dbReference>
<evidence type="ECO:0000259" key="6">
    <source>
        <dbReference type="Pfam" id="PF25973"/>
    </source>
</evidence>
<dbReference type="InterPro" id="IPR058648">
    <property type="entry name" value="HH_CzcB-like"/>
</dbReference>
<evidence type="ECO:0000256" key="1">
    <source>
        <dbReference type="ARBA" id="ARBA00009477"/>
    </source>
</evidence>
<evidence type="ECO:0000313" key="9">
    <source>
        <dbReference type="Proteomes" id="UP000672657"/>
    </source>
</evidence>
<dbReference type="InterPro" id="IPR051909">
    <property type="entry name" value="MFP_Cation_Efflux"/>
</dbReference>
<dbReference type="Pfam" id="PF25973">
    <property type="entry name" value="BSH_CzcB"/>
    <property type="match status" value="1"/>
</dbReference>
<dbReference type="SUPFAM" id="SSF111369">
    <property type="entry name" value="HlyD-like secretion proteins"/>
    <property type="match status" value="1"/>
</dbReference>
<feature type="domain" description="CzcB-like barrel-sandwich hybrid" evidence="6">
    <location>
        <begin position="112"/>
        <end position="255"/>
    </location>
</feature>
<keyword evidence="9" id="KW-1185">Reference proteome</keyword>
<dbReference type="Proteomes" id="UP000672657">
    <property type="component" value="Unassembled WGS sequence"/>
</dbReference>
<keyword evidence="2" id="KW-0813">Transport</keyword>
<dbReference type="InterPro" id="IPR006143">
    <property type="entry name" value="RND_pump_MFP"/>
</dbReference>
<feature type="domain" description="CzcB-like alpha-helical hairpin" evidence="4">
    <location>
        <begin position="151"/>
        <end position="210"/>
    </location>
</feature>
<dbReference type="PANTHER" id="PTHR30097:SF4">
    <property type="entry name" value="SLR6042 PROTEIN"/>
    <property type="match status" value="1"/>
</dbReference>
<comment type="similarity">
    <text evidence="1">Belongs to the membrane fusion protein (MFP) (TC 8.A.1) family.</text>
</comment>
<reference evidence="8 9" key="1">
    <citation type="submission" date="2021-03" db="EMBL/GenBank/DDBJ databases">
        <authorList>
            <person name="Peeters C."/>
        </authorList>
    </citation>
    <scope>NUCLEOTIDE SEQUENCE [LARGE SCALE GENOMIC DNA]</scope>
    <source>
        <strain evidence="8 9">LMG 26411</strain>
    </source>
</reference>
<evidence type="ECO:0000313" key="8">
    <source>
        <dbReference type="EMBL" id="CAG2131900.1"/>
    </source>
</evidence>
<name>A0ABM8TAY5_9BURK</name>
<sequence length="412" mass="43598">MAITKTQRNAIVAILGVGMLAGAALLFTGRGAGDGHDEAGHDHGKQAAESRNNESGKEGKAAASAEDAHAADRIAMTPEQIRNAGLELRTAGPGRVQAAVQFPGEIRFNEDRTAHVVPRVAGVAESVPAVLGQRVKKGELLAVLASTQLSDQRSELLAAQRRLELARTTYTREKRLWEDKISAEQDFLAARTALQEAEIAVQNATQKLTAIGARPASAGLNQFELRAPFDGIVVEKHLALGEAVAADTTVFTISDLATVWAEFVIAPKDLSQVRLGEKVSIASTAFDGTAAGTVSYVGSLLGQQTRTATARVTLSNPDMAWRPGLFVTVSVAGQETEVPVVVESEAVQTEGRQPMVYVEVPGGFEARAVTTGRSDGKRIEIVKGLEPGSRYVARNSFVLKAEQGKAGAEHAH</sequence>
<evidence type="ECO:0000256" key="3">
    <source>
        <dbReference type="SAM" id="MobiDB-lite"/>
    </source>
</evidence>
<dbReference type="InterPro" id="IPR058792">
    <property type="entry name" value="Beta-barrel_RND_2"/>
</dbReference>
<dbReference type="Pfam" id="PF25954">
    <property type="entry name" value="Beta-barrel_RND_2"/>
    <property type="match status" value="1"/>
</dbReference>
<dbReference type="Gene3D" id="2.40.30.170">
    <property type="match status" value="1"/>
</dbReference>
<evidence type="ECO:0000259" key="5">
    <source>
        <dbReference type="Pfam" id="PF25954"/>
    </source>
</evidence>
<accession>A0ABM8TAY5</accession>
<dbReference type="Pfam" id="PF25893">
    <property type="entry name" value="HH_CzcB"/>
    <property type="match status" value="1"/>
</dbReference>
<dbReference type="Gene3D" id="2.40.420.20">
    <property type="match status" value="1"/>
</dbReference>
<evidence type="ECO:0000259" key="7">
    <source>
        <dbReference type="Pfam" id="PF25975"/>
    </source>
</evidence>
<dbReference type="Gene3D" id="2.40.50.100">
    <property type="match status" value="1"/>
</dbReference>
<evidence type="ECO:0000256" key="2">
    <source>
        <dbReference type="ARBA" id="ARBA00022448"/>
    </source>
</evidence>
<feature type="domain" description="CusB-like beta-barrel" evidence="5">
    <location>
        <begin position="258"/>
        <end position="334"/>
    </location>
</feature>
<feature type="region of interest" description="Disordered" evidence="3">
    <location>
        <begin position="35"/>
        <end position="69"/>
    </location>
</feature>
<protein>
    <submittedName>
        <fullName evidence="8">Cobalt-zinc-cadmium resistance protein CzcB</fullName>
    </submittedName>
</protein>
<dbReference type="RefSeq" id="WP_211951736.1">
    <property type="nucleotide sequence ID" value="NZ_CAJPVI010000002.1"/>
</dbReference>
<dbReference type="InterPro" id="IPR058649">
    <property type="entry name" value="CzcB_C"/>
</dbReference>
<gene>
    <name evidence="8" type="primary">czcB_1</name>
    <name evidence="8" type="ORF">LMG26411_00507</name>
</gene>
<proteinExistence type="inferred from homology"/>
<dbReference type="Pfam" id="PF25975">
    <property type="entry name" value="CzcB_C"/>
    <property type="match status" value="1"/>
</dbReference>
<organism evidence="8 9">
    <name type="scientific">Cupriavidus numazuensis</name>
    <dbReference type="NCBI Taxonomy" id="221992"/>
    <lineage>
        <taxon>Bacteria</taxon>
        <taxon>Pseudomonadati</taxon>
        <taxon>Pseudomonadota</taxon>
        <taxon>Betaproteobacteria</taxon>
        <taxon>Burkholderiales</taxon>
        <taxon>Burkholderiaceae</taxon>
        <taxon>Cupriavidus</taxon>
    </lineage>
</organism>
<dbReference type="PANTHER" id="PTHR30097">
    <property type="entry name" value="CATION EFFLUX SYSTEM PROTEIN CUSB"/>
    <property type="match status" value="1"/>
</dbReference>
<dbReference type="EMBL" id="CAJPVI010000002">
    <property type="protein sequence ID" value="CAG2131900.1"/>
    <property type="molecule type" value="Genomic_DNA"/>
</dbReference>
<comment type="caution">
    <text evidence="8">The sequence shown here is derived from an EMBL/GenBank/DDBJ whole genome shotgun (WGS) entry which is preliminary data.</text>
</comment>
<feature type="domain" description="CzcB-like C-terminal circularly permuted SH3-like" evidence="7">
    <location>
        <begin position="340"/>
        <end position="400"/>
    </location>
</feature>
<evidence type="ECO:0000259" key="4">
    <source>
        <dbReference type="Pfam" id="PF25893"/>
    </source>
</evidence>
<dbReference type="InterPro" id="IPR058647">
    <property type="entry name" value="BSH_CzcB-like"/>
</dbReference>